<keyword evidence="4" id="KW-0521">NADP</keyword>
<proteinExistence type="inferred from homology"/>
<feature type="coiled-coil region" evidence="6">
    <location>
        <begin position="301"/>
        <end position="328"/>
    </location>
</feature>
<comment type="similarity">
    <text evidence="1">Belongs to the NAD kinase family.</text>
</comment>
<accession>A0A0G4IZC3</accession>
<geneLocation type="mitochondrion" evidence="8"/>
<dbReference type="Proteomes" id="UP000290189">
    <property type="component" value="Unassembled WGS sequence"/>
</dbReference>
<dbReference type="InterPro" id="IPR002504">
    <property type="entry name" value="NADK"/>
</dbReference>
<evidence type="ECO:0000256" key="5">
    <source>
        <dbReference type="ARBA" id="ARBA00023027"/>
    </source>
</evidence>
<dbReference type="STRING" id="37360.A0A0G4IZC3"/>
<dbReference type="PANTHER" id="PTHR13158">
    <property type="match status" value="1"/>
</dbReference>
<evidence type="ECO:0000256" key="1">
    <source>
        <dbReference type="ARBA" id="ARBA00010995"/>
    </source>
</evidence>
<keyword evidence="3" id="KW-0418">Kinase</keyword>
<reference evidence="8 10" key="2">
    <citation type="submission" date="2018-03" db="EMBL/GenBank/DDBJ databases">
        <authorList>
            <person name="Fogelqvist J."/>
        </authorList>
    </citation>
    <scope>NUCLEOTIDE SEQUENCE [LARGE SCALE GENOMIC DNA]</scope>
</reference>
<dbReference type="Gene3D" id="3.40.50.10330">
    <property type="entry name" value="Probable inorganic polyphosphate/atp-NAD kinase, domain 1"/>
    <property type="match status" value="1"/>
</dbReference>
<evidence type="ECO:0000313" key="10">
    <source>
        <dbReference type="Proteomes" id="UP000290189"/>
    </source>
</evidence>
<evidence type="ECO:0000256" key="4">
    <source>
        <dbReference type="ARBA" id="ARBA00022857"/>
    </source>
</evidence>
<dbReference type="InterPro" id="IPR017438">
    <property type="entry name" value="ATP-NAD_kinase_N"/>
</dbReference>
<dbReference type="InterPro" id="IPR016064">
    <property type="entry name" value="NAD/diacylglycerol_kinase_sf"/>
</dbReference>
<reference evidence="7 9" key="1">
    <citation type="submission" date="2015-02" db="EMBL/GenBank/DDBJ databases">
        <authorList>
            <person name="Chooi Y.-H."/>
        </authorList>
    </citation>
    <scope>NUCLEOTIDE SEQUENCE [LARGE SCALE GENOMIC DNA]</scope>
    <source>
        <strain evidence="7">E3</strain>
    </source>
</reference>
<keyword evidence="6" id="KW-0175">Coiled coil</keyword>
<evidence type="ECO:0000256" key="2">
    <source>
        <dbReference type="ARBA" id="ARBA00022679"/>
    </source>
</evidence>
<dbReference type="GO" id="GO:0019674">
    <property type="term" value="P:NAD+ metabolic process"/>
    <property type="evidence" value="ECO:0007669"/>
    <property type="project" value="InterPro"/>
</dbReference>
<dbReference type="GO" id="GO:0005739">
    <property type="term" value="C:mitochondrion"/>
    <property type="evidence" value="ECO:0007669"/>
    <property type="project" value="TreeGrafter"/>
</dbReference>
<keyword evidence="9" id="KW-1185">Reference proteome</keyword>
<name>A0A0G4IZC3_PLABS</name>
<dbReference type="Proteomes" id="UP000039324">
    <property type="component" value="Unassembled WGS sequence"/>
</dbReference>
<evidence type="ECO:0000256" key="3">
    <source>
        <dbReference type="ARBA" id="ARBA00022777"/>
    </source>
</evidence>
<gene>
    <name evidence="7" type="ORF">PBRA_001544</name>
    <name evidence="8" type="ORF">PLBR_LOCUS1226</name>
</gene>
<evidence type="ECO:0000313" key="7">
    <source>
        <dbReference type="EMBL" id="CEP00489.1"/>
    </source>
</evidence>
<dbReference type="AlphaFoldDB" id="A0A0G4IZC3"/>
<dbReference type="InterPro" id="IPR017437">
    <property type="entry name" value="ATP-NAD_kinase_PpnK-typ_C"/>
</dbReference>
<dbReference type="OrthoDB" id="185618at2759"/>
<evidence type="ECO:0000313" key="9">
    <source>
        <dbReference type="Proteomes" id="UP000039324"/>
    </source>
</evidence>
<dbReference type="GO" id="GO:0003951">
    <property type="term" value="F:NAD+ kinase activity"/>
    <property type="evidence" value="ECO:0007669"/>
    <property type="project" value="InterPro"/>
</dbReference>
<dbReference type="GO" id="GO:0006741">
    <property type="term" value="P:NADP+ biosynthetic process"/>
    <property type="evidence" value="ECO:0007669"/>
    <property type="project" value="InterPro"/>
</dbReference>
<organism evidence="7 9">
    <name type="scientific">Plasmodiophora brassicae</name>
    <name type="common">Clubroot disease agent</name>
    <dbReference type="NCBI Taxonomy" id="37360"/>
    <lineage>
        <taxon>Eukaryota</taxon>
        <taxon>Sar</taxon>
        <taxon>Rhizaria</taxon>
        <taxon>Endomyxa</taxon>
        <taxon>Phytomyxea</taxon>
        <taxon>Plasmodiophorida</taxon>
        <taxon>Plasmodiophoridae</taxon>
        <taxon>Plasmodiophora</taxon>
    </lineage>
</organism>
<dbReference type="PANTHER" id="PTHR13158:SF5">
    <property type="entry name" value="NAD KINASE 2, MITOCHONDRIAL"/>
    <property type="match status" value="1"/>
</dbReference>
<protein>
    <recommendedName>
        <fullName evidence="11">NAD(+) kinase</fullName>
    </recommendedName>
</protein>
<keyword evidence="5" id="KW-0520">NAD</keyword>
<evidence type="ECO:0000256" key="6">
    <source>
        <dbReference type="SAM" id="Coils"/>
    </source>
</evidence>
<dbReference type="Gene3D" id="2.60.200.30">
    <property type="entry name" value="Probable inorganic polyphosphate/atp-NAD kinase, domain 2"/>
    <property type="match status" value="1"/>
</dbReference>
<keyword evidence="2" id="KW-0808">Transferase</keyword>
<dbReference type="Pfam" id="PF01513">
    <property type="entry name" value="NAD_kinase"/>
    <property type="match status" value="1"/>
</dbReference>
<dbReference type="SUPFAM" id="SSF111331">
    <property type="entry name" value="NAD kinase/diacylglycerol kinase-like"/>
    <property type="match status" value="1"/>
</dbReference>
<dbReference type="EMBL" id="CDSF01000101">
    <property type="protein sequence ID" value="CEP00489.1"/>
    <property type="molecule type" value="Genomic_DNA"/>
</dbReference>
<evidence type="ECO:0000313" key="8">
    <source>
        <dbReference type="EMBL" id="SPQ94011.1"/>
    </source>
</evidence>
<sequence>MVGAPITRCAILRKVTFLEKLRMSGEVLAKGHSRMEAVRDARVGAAHEAHQEATDLVCSYLASRRVSIRLKETLSRDDIEWAHLVLSIGGDGTFLRASHSFNDLETTPLLGINSSPESSFGFYCAATARSFPSLFERLERSEVEPRPLWRMRILLNGEKQPILVLNDALFAASSAATTLYYTVRRGGHEQVQKSSGVWISTPAGSTAGILSAGGCIQPWSSRLLQFRVRELFPPSVIGSGLPILGGLFESDFELIPRMTNARLYIDGSNRSISVGYNDRLSFRPSERPINWMASPMCDDNRHNLKKLVHKFKRDCRKAEDAFERQQAEVLVY</sequence>
<keyword evidence="8" id="KW-0496">Mitochondrion</keyword>
<evidence type="ECO:0008006" key="11">
    <source>
        <dbReference type="Google" id="ProtNLM"/>
    </source>
</evidence>
<dbReference type="EMBL" id="OVEO01000002">
    <property type="protein sequence ID" value="SPQ94011.1"/>
    <property type="molecule type" value="Genomic_DNA"/>
</dbReference>